<keyword evidence="3" id="KW-0521">NADP</keyword>
<dbReference type="KEGG" id="mars:A8C75_19465"/>
<comment type="catalytic activity">
    <reaction evidence="10">
        <text>(6S)-5,6,7,8-tetrahydrofolate + NADP(+) = 7,8-dihydrofolate + NADPH + H(+)</text>
        <dbReference type="Rhea" id="RHEA:15009"/>
        <dbReference type="ChEBI" id="CHEBI:15378"/>
        <dbReference type="ChEBI" id="CHEBI:57451"/>
        <dbReference type="ChEBI" id="CHEBI:57453"/>
        <dbReference type="ChEBI" id="CHEBI:57783"/>
        <dbReference type="ChEBI" id="CHEBI:58349"/>
        <dbReference type="EC" id="1.5.1.3"/>
    </reaction>
</comment>
<evidence type="ECO:0000256" key="8">
    <source>
        <dbReference type="ARBA" id="ARBA00039631"/>
    </source>
</evidence>
<dbReference type="GO" id="GO:0004146">
    <property type="term" value="F:dihydrofolate reductase activity"/>
    <property type="evidence" value="ECO:0007669"/>
    <property type="project" value="UniProtKB-EC"/>
</dbReference>
<evidence type="ECO:0000256" key="4">
    <source>
        <dbReference type="ARBA" id="ARBA00023002"/>
    </source>
</evidence>
<dbReference type="EMBL" id="CP015839">
    <property type="protein sequence ID" value="ANG64434.1"/>
    <property type="molecule type" value="Genomic_DNA"/>
</dbReference>
<dbReference type="PROSITE" id="PS00061">
    <property type="entry name" value="ADH_SHORT"/>
    <property type="match status" value="1"/>
</dbReference>
<dbReference type="NCBIfam" id="NF005066">
    <property type="entry name" value="PRK06483.1"/>
    <property type="match status" value="1"/>
</dbReference>
<reference evidence="13" key="1">
    <citation type="submission" date="2016-05" db="EMBL/GenBank/DDBJ databases">
        <authorList>
            <person name="Baek K."/>
            <person name="Yang S.-J."/>
        </authorList>
    </citation>
    <scope>NUCLEOTIDE SEQUENCE [LARGE SCALE GENOMIC DNA]</scope>
    <source>
        <strain evidence="13">ST58-10</strain>
    </source>
</reference>
<evidence type="ECO:0000256" key="9">
    <source>
        <dbReference type="ARBA" id="ARBA00042299"/>
    </source>
</evidence>
<comment type="catalytic activity">
    <reaction evidence="11">
        <text>7,8-dihydromonapterin + NADPH + H(+) = 5,6,7,8-tetrahydromonapterin + NADP(+)</text>
        <dbReference type="Rhea" id="RHEA:34847"/>
        <dbReference type="ChEBI" id="CHEBI:15378"/>
        <dbReference type="ChEBI" id="CHEBI:57783"/>
        <dbReference type="ChEBI" id="CHEBI:58349"/>
        <dbReference type="ChEBI" id="CHEBI:71175"/>
        <dbReference type="ChEBI" id="CHEBI:71177"/>
        <dbReference type="EC" id="1.5.1.50"/>
    </reaction>
</comment>
<dbReference type="InterPro" id="IPR002347">
    <property type="entry name" value="SDR_fam"/>
</dbReference>
<dbReference type="RefSeq" id="WP_067386036.1">
    <property type="nucleotide sequence ID" value="NZ_CP015839.1"/>
</dbReference>
<comment type="function">
    <text evidence="5">Catalyzes the reduction of dihydromonapterin to tetrahydromonapterin. Also has lower activity with dihydrofolate.</text>
</comment>
<organism evidence="12 13">
    <name type="scientific">Marinobacterium aestuarii</name>
    <dbReference type="NCBI Taxonomy" id="1821621"/>
    <lineage>
        <taxon>Bacteria</taxon>
        <taxon>Pseudomonadati</taxon>
        <taxon>Pseudomonadota</taxon>
        <taxon>Gammaproteobacteria</taxon>
        <taxon>Oceanospirillales</taxon>
        <taxon>Oceanospirillaceae</taxon>
        <taxon>Marinobacterium</taxon>
    </lineage>
</organism>
<evidence type="ECO:0000313" key="13">
    <source>
        <dbReference type="Proteomes" id="UP000078070"/>
    </source>
</evidence>
<proteinExistence type="inferred from homology"/>
<evidence type="ECO:0000256" key="1">
    <source>
        <dbReference type="ARBA" id="ARBA00012856"/>
    </source>
</evidence>
<evidence type="ECO:0000256" key="7">
    <source>
        <dbReference type="ARBA" id="ARBA00039145"/>
    </source>
</evidence>
<dbReference type="Pfam" id="PF00106">
    <property type="entry name" value="adh_short"/>
    <property type="match status" value="1"/>
</dbReference>
<keyword evidence="2" id="KW-0554">One-carbon metabolism</keyword>
<dbReference type="PANTHER" id="PTHR43639">
    <property type="entry name" value="OXIDOREDUCTASE, SHORT-CHAIN DEHYDROGENASE/REDUCTASE FAMILY (AFU_ORTHOLOGUE AFUA_5G02870)"/>
    <property type="match status" value="1"/>
</dbReference>
<protein>
    <recommendedName>
        <fullName evidence="8">Dihydromonapterin reductase</fullName>
        <ecNumber evidence="1">1.5.1.3</ecNumber>
        <ecNumber evidence="7">1.5.1.50</ecNumber>
    </recommendedName>
    <alternativeName>
        <fullName evidence="9">Dihydrofolate reductase</fullName>
    </alternativeName>
</protein>
<evidence type="ECO:0000256" key="11">
    <source>
        <dbReference type="ARBA" id="ARBA00049376"/>
    </source>
</evidence>
<evidence type="ECO:0000256" key="6">
    <source>
        <dbReference type="ARBA" id="ARBA00038212"/>
    </source>
</evidence>
<comment type="similarity">
    <text evidence="6">Belongs to the short-chain dehydrogenases/reductases (SDR) family. FolM subfamily.</text>
</comment>
<evidence type="ECO:0000256" key="10">
    <source>
        <dbReference type="ARBA" id="ARBA00048873"/>
    </source>
</evidence>
<dbReference type="PANTHER" id="PTHR43639:SF6">
    <property type="entry name" value="DIHYDROMONAPTERIN REDUCTASE"/>
    <property type="match status" value="1"/>
</dbReference>
<accession>A0A1A9F294</accession>
<dbReference type="InterPro" id="IPR020904">
    <property type="entry name" value="Sc_DH/Rdtase_CS"/>
</dbReference>
<evidence type="ECO:0000313" key="12">
    <source>
        <dbReference type="EMBL" id="ANG64434.1"/>
    </source>
</evidence>
<evidence type="ECO:0000256" key="2">
    <source>
        <dbReference type="ARBA" id="ARBA00022563"/>
    </source>
</evidence>
<dbReference type="Gene3D" id="3.40.50.720">
    <property type="entry name" value="NAD(P)-binding Rossmann-like Domain"/>
    <property type="match status" value="1"/>
</dbReference>
<dbReference type="PRINTS" id="PR00081">
    <property type="entry name" value="GDHRDH"/>
</dbReference>
<evidence type="ECO:0000256" key="5">
    <source>
        <dbReference type="ARBA" id="ARBA00037508"/>
    </source>
</evidence>
<evidence type="ECO:0000256" key="3">
    <source>
        <dbReference type="ARBA" id="ARBA00022857"/>
    </source>
</evidence>
<dbReference type="EC" id="1.5.1.3" evidence="1"/>
<sequence length="235" mass="26057">MIDEPRVLITGGGQRIGLHCARRLVADGYRVIITCTHLRPEWKTGSLAGIEVLQADFSTLEGIQGLIDTLRERKVHLRAIIHNASLWLNDRSADDAFQKMFMVHMQAPYMINQQCADLFDSGMPADIIHISDYVAQRGSAKHLAYCATKAGLESLAQSFAAKLSPHIKVNTIAPSMIMFNEDDPQAYRTKTLAKSAMGIEPGPEVVYEAVRYLMNSTYATGTCMELNGGRDLRRS</sequence>
<keyword evidence="13" id="KW-1185">Reference proteome</keyword>
<dbReference type="OrthoDB" id="9793499at2"/>
<dbReference type="SUPFAM" id="SSF51735">
    <property type="entry name" value="NAD(P)-binding Rossmann-fold domains"/>
    <property type="match status" value="1"/>
</dbReference>
<name>A0A1A9F294_9GAMM</name>
<dbReference type="Proteomes" id="UP000078070">
    <property type="component" value="Chromosome"/>
</dbReference>
<reference evidence="12 13" key="2">
    <citation type="journal article" date="2018" name="Int. J. Syst. Evol. Microbiol.">
        <title>Marinobacterium aestuarii sp. nov., a benzene-degrading marine bacterium isolated from estuary sediment.</title>
        <authorList>
            <person name="Bae S.S."/>
            <person name="Jung J."/>
            <person name="Chung D."/>
            <person name="Baek K."/>
        </authorList>
    </citation>
    <scope>NUCLEOTIDE SEQUENCE [LARGE SCALE GENOMIC DNA]</scope>
    <source>
        <strain evidence="12 13">ST58-10</strain>
    </source>
</reference>
<dbReference type="GO" id="GO:0006730">
    <property type="term" value="P:one-carbon metabolic process"/>
    <property type="evidence" value="ECO:0007669"/>
    <property type="project" value="UniProtKB-KW"/>
</dbReference>
<gene>
    <name evidence="12" type="ORF">A8C75_19465</name>
</gene>
<keyword evidence="4" id="KW-0560">Oxidoreductase</keyword>
<dbReference type="InterPro" id="IPR036291">
    <property type="entry name" value="NAD(P)-bd_dom_sf"/>
</dbReference>
<dbReference type="AlphaFoldDB" id="A0A1A9F294"/>
<dbReference type="STRING" id="1821621.A8C75_19465"/>
<dbReference type="EC" id="1.5.1.50" evidence="7"/>